<dbReference type="CDD" id="cd05466">
    <property type="entry name" value="PBP2_LTTR_substrate"/>
    <property type="match status" value="1"/>
</dbReference>
<dbReference type="InterPro" id="IPR036388">
    <property type="entry name" value="WH-like_DNA-bd_sf"/>
</dbReference>
<dbReference type="PRINTS" id="PR00039">
    <property type="entry name" value="HTHLYSR"/>
</dbReference>
<keyword evidence="8" id="KW-1185">Reference proteome</keyword>
<keyword evidence="2" id="KW-0805">Transcription regulation</keyword>
<dbReference type="KEGG" id="lbq:CKQ53_11115"/>
<dbReference type="InterPro" id="IPR000847">
    <property type="entry name" value="LysR_HTH_N"/>
</dbReference>
<dbReference type="RefSeq" id="WP_118894995.1">
    <property type="nucleotide sequence ID" value="NZ_CP023009.1"/>
</dbReference>
<reference evidence="7 8" key="1">
    <citation type="submission" date="2017-08" db="EMBL/GenBank/DDBJ databases">
        <title>Comparative genomics of bacteria isolated from necrotic lesions of AOD affected trees.</title>
        <authorList>
            <person name="Doonan J."/>
            <person name="Denman S."/>
            <person name="McDonald J.E."/>
        </authorList>
    </citation>
    <scope>NUCLEOTIDE SEQUENCE [LARGE SCALE GENOMIC DNA]</scope>
    <source>
        <strain evidence="7 8">477</strain>
    </source>
</reference>
<evidence type="ECO:0000256" key="2">
    <source>
        <dbReference type="ARBA" id="ARBA00023015"/>
    </source>
</evidence>
<keyword evidence="3" id="KW-0238">DNA-binding</keyword>
<dbReference type="PROSITE" id="PS50931">
    <property type="entry name" value="HTH_LYSR"/>
    <property type="match status" value="1"/>
</dbReference>
<sequence>MDLKRLKYFCKVVEEGSISQAARQLNMAQPPLSKRIHELEEELNVSLFVRTAKKIEPTEAGFYLYKKSCEILRLIENTSRETISIANKENKVLKIGLSHLFQCYFKPLFLELHRRNPAVILNISVSDSSHLEQSLNDGLIDIALIQKPYHCKGFACLAFDPVRLVAVVNKALLPEKPEGPFPYLDVGRWPLLLLHRARDPGTYESLLDHFRKGGVDPEVMMHVTQPGVILDWLESGLEAATLLPSSEVDRDRLRHCHVIDVFPSPQVFFPAMVKMSATPHMQELMEIIQDGYPFTEGAGPARKCVGKKASTPYHRRRRTTLRLDNGGTR</sequence>
<dbReference type="SUPFAM" id="SSF46785">
    <property type="entry name" value="Winged helix' DNA-binding domain"/>
    <property type="match status" value="1"/>
</dbReference>
<feature type="region of interest" description="Disordered" evidence="5">
    <location>
        <begin position="310"/>
        <end position="329"/>
    </location>
</feature>
<dbReference type="InterPro" id="IPR005119">
    <property type="entry name" value="LysR_subst-bd"/>
</dbReference>
<dbReference type="PANTHER" id="PTHR30126:SF40">
    <property type="entry name" value="HTH-TYPE TRANSCRIPTIONAL REGULATOR GLTR"/>
    <property type="match status" value="1"/>
</dbReference>
<dbReference type="Gene3D" id="3.40.190.290">
    <property type="match status" value="1"/>
</dbReference>
<comment type="similarity">
    <text evidence="1">Belongs to the LysR transcriptional regulatory family.</text>
</comment>
<accession>A0AAD0SGX9</accession>
<dbReference type="EMBL" id="CP023009">
    <property type="protein sequence ID" value="AXW87478.1"/>
    <property type="molecule type" value="Genomic_DNA"/>
</dbReference>
<keyword evidence="4" id="KW-0804">Transcription</keyword>
<evidence type="ECO:0000256" key="4">
    <source>
        <dbReference type="ARBA" id="ARBA00023163"/>
    </source>
</evidence>
<dbReference type="GO" id="GO:0003700">
    <property type="term" value="F:DNA-binding transcription factor activity"/>
    <property type="evidence" value="ECO:0007669"/>
    <property type="project" value="InterPro"/>
</dbReference>
<gene>
    <name evidence="7" type="ORF">CKQ53_11115</name>
</gene>
<evidence type="ECO:0000313" key="7">
    <source>
        <dbReference type="EMBL" id="AXW87478.1"/>
    </source>
</evidence>
<dbReference type="Pfam" id="PF03466">
    <property type="entry name" value="LysR_substrate"/>
    <property type="match status" value="1"/>
</dbReference>
<evidence type="ECO:0000313" key="8">
    <source>
        <dbReference type="Proteomes" id="UP000263881"/>
    </source>
</evidence>
<organism evidence="7 8">
    <name type="scientific">Lonsdalea britannica</name>
    <dbReference type="NCBI Taxonomy" id="1082704"/>
    <lineage>
        <taxon>Bacteria</taxon>
        <taxon>Pseudomonadati</taxon>
        <taxon>Pseudomonadota</taxon>
        <taxon>Gammaproteobacteria</taxon>
        <taxon>Enterobacterales</taxon>
        <taxon>Pectobacteriaceae</taxon>
        <taxon>Lonsdalea</taxon>
    </lineage>
</organism>
<dbReference type="Pfam" id="PF00126">
    <property type="entry name" value="HTH_1"/>
    <property type="match status" value="1"/>
</dbReference>
<dbReference type="FunFam" id="1.10.10.10:FF:000001">
    <property type="entry name" value="LysR family transcriptional regulator"/>
    <property type="match status" value="1"/>
</dbReference>
<dbReference type="InterPro" id="IPR036390">
    <property type="entry name" value="WH_DNA-bd_sf"/>
</dbReference>
<evidence type="ECO:0000256" key="1">
    <source>
        <dbReference type="ARBA" id="ARBA00009437"/>
    </source>
</evidence>
<protein>
    <submittedName>
        <fullName evidence="7">LysR family transcriptional regulator</fullName>
    </submittedName>
</protein>
<proteinExistence type="inferred from homology"/>
<feature type="domain" description="HTH lysR-type" evidence="6">
    <location>
        <begin position="1"/>
        <end position="58"/>
    </location>
</feature>
<evidence type="ECO:0000259" key="6">
    <source>
        <dbReference type="PROSITE" id="PS50931"/>
    </source>
</evidence>
<dbReference type="AlphaFoldDB" id="A0AAD0SGX9"/>
<dbReference type="Proteomes" id="UP000263881">
    <property type="component" value="Chromosome"/>
</dbReference>
<evidence type="ECO:0000256" key="5">
    <source>
        <dbReference type="SAM" id="MobiDB-lite"/>
    </source>
</evidence>
<dbReference type="SUPFAM" id="SSF53850">
    <property type="entry name" value="Periplasmic binding protein-like II"/>
    <property type="match status" value="1"/>
</dbReference>
<dbReference type="PANTHER" id="PTHR30126">
    <property type="entry name" value="HTH-TYPE TRANSCRIPTIONAL REGULATOR"/>
    <property type="match status" value="1"/>
</dbReference>
<dbReference type="Gene3D" id="1.10.10.10">
    <property type="entry name" value="Winged helix-like DNA-binding domain superfamily/Winged helix DNA-binding domain"/>
    <property type="match status" value="1"/>
</dbReference>
<evidence type="ECO:0000256" key="3">
    <source>
        <dbReference type="ARBA" id="ARBA00023125"/>
    </source>
</evidence>
<dbReference type="GO" id="GO:0000976">
    <property type="term" value="F:transcription cis-regulatory region binding"/>
    <property type="evidence" value="ECO:0007669"/>
    <property type="project" value="TreeGrafter"/>
</dbReference>
<name>A0AAD0SGX9_9GAMM</name>